<dbReference type="AlphaFoldDB" id="A0A5D5AKV9"/>
<comment type="caution">
    <text evidence="1">The sequence shown here is derived from an EMBL/GenBank/DDBJ whole genome shotgun (WGS) entry which is preliminary data.</text>
</comment>
<dbReference type="RefSeq" id="WP_149081595.1">
    <property type="nucleotide sequence ID" value="NZ_VTAW01000013.1"/>
</dbReference>
<sequence length="74" mass="7896">MNRLFAGNKLVRTALTVIAALAALNYGLVEFLEYNLLADLLSFESGSTEYQASIAAVTGSAAVTLYNTVYEVMG</sequence>
<evidence type="ECO:0000313" key="2">
    <source>
        <dbReference type="Proteomes" id="UP000324104"/>
    </source>
</evidence>
<dbReference type="EMBL" id="VTAW01000013">
    <property type="protein sequence ID" value="TYT61804.1"/>
    <property type="molecule type" value="Genomic_DNA"/>
</dbReference>
<keyword evidence="2" id="KW-1185">Reference proteome</keyword>
<proteinExistence type="predicted"/>
<accession>A0A5D5AKV9</accession>
<organism evidence="1 2">
    <name type="scientific">Natrialba swarupiae</name>
    <dbReference type="NCBI Taxonomy" id="2448032"/>
    <lineage>
        <taxon>Archaea</taxon>
        <taxon>Methanobacteriati</taxon>
        <taxon>Methanobacteriota</taxon>
        <taxon>Stenosarchaea group</taxon>
        <taxon>Halobacteria</taxon>
        <taxon>Halobacteriales</taxon>
        <taxon>Natrialbaceae</taxon>
        <taxon>Natrialba</taxon>
    </lineage>
</organism>
<protein>
    <submittedName>
        <fullName evidence="1">Uncharacterized protein</fullName>
    </submittedName>
</protein>
<name>A0A5D5AKV9_9EURY</name>
<reference evidence="1 2" key="1">
    <citation type="submission" date="2019-08" db="EMBL/GenBank/DDBJ databases">
        <title>Archaea genome.</title>
        <authorList>
            <person name="Kajale S."/>
            <person name="Shouche Y."/>
            <person name="Deshpande N."/>
            <person name="Sharma A."/>
        </authorList>
    </citation>
    <scope>NUCLEOTIDE SEQUENCE [LARGE SCALE GENOMIC DNA]</scope>
    <source>
        <strain evidence="1 2">ESP3B_9</strain>
    </source>
</reference>
<evidence type="ECO:0000313" key="1">
    <source>
        <dbReference type="EMBL" id="TYT61804.1"/>
    </source>
</evidence>
<gene>
    <name evidence="1" type="ORF">FYC77_11200</name>
</gene>
<dbReference type="Proteomes" id="UP000324104">
    <property type="component" value="Unassembled WGS sequence"/>
</dbReference>